<dbReference type="OrthoDB" id="7785967at2"/>
<dbReference type="InterPro" id="IPR008928">
    <property type="entry name" value="6-hairpin_glycosidase_sf"/>
</dbReference>
<name>A0A7W6MUR8_9HYPH</name>
<evidence type="ECO:0000313" key="3">
    <source>
        <dbReference type="Proteomes" id="UP000544107"/>
    </source>
</evidence>
<dbReference type="SUPFAM" id="SSF48208">
    <property type="entry name" value="Six-hairpin glycosidases"/>
    <property type="match status" value="1"/>
</dbReference>
<evidence type="ECO:0000259" key="1">
    <source>
        <dbReference type="Pfam" id="PF04685"/>
    </source>
</evidence>
<dbReference type="InterPro" id="IPR006775">
    <property type="entry name" value="GH116_catalytic"/>
</dbReference>
<gene>
    <name evidence="2" type="ORF">GGQ71_002830</name>
</gene>
<dbReference type="GO" id="GO:0005975">
    <property type="term" value="P:carbohydrate metabolic process"/>
    <property type="evidence" value="ECO:0007669"/>
    <property type="project" value="InterPro"/>
</dbReference>
<accession>A0A7W6MUR8</accession>
<reference evidence="2 3" key="1">
    <citation type="submission" date="2020-08" db="EMBL/GenBank/DDBJ databases">
        <title>Genomic Encyclopedia of Type Strains, Phase IV (KMG-IV): sequencing the most valuable type-strain genomes for metagenomic binning, comparative biology and taxonomic classification.</title>
        <authorList>
            <person name="Goeker M."/>
        </authorList>
    </citation>
    <scope>NUCLEOTIDE SEQUENCE [LARGE SCALE GENOMIC DNA]</scope>
    <source>
        <strain evidence="2 3">DSM 100021</strain>
    </source>
</reference>
<dbReference type="RefSeq" id="WP_139310642.1">
    <property type="nucleotide sequence ID" value="NZ_JACIED010000003.1"/>
</dbReference>
<comment type="caution">
    <text evidence="2">The sequence shown here is derived from an EMBL/GenBank/DDBJ whole genome shotgun (WGS) entry which is preliminary data.</text>
</comment>
<protein>
    <recommendedName>
        <fullName evidence="1">Glycosyl-hydrolase family 116 catalytic region domain-containing protein</fullName>
    </recommendedName>
</protein>
<dbReference type="AlphaFoldDB" id="A0A7W6MUR8"/>
<feature type="domain" description="Glycosyl-hydrolase family 116 catalytic region" evidence="1">
    <location>
        <begin position="290"/>
        <end position="421"/>
    </location>
</feature>
<dbReference type="Pfam" id="PF04685">
    <property type="entry name" value="DUF608"/>
    <property type="match status" value="1"/>
</dbReference>
<dbReference type="Gene3D" id="1.50.10.10">
    <property type="match status" value="1"/>
</dbReference>
<sequence length="585" mass="65286">MTEAKAEAIARARPDGLAESDMALQFAFMAPRLQGDLLPEGKLELSLWGCGRIANVMLEPWTGPFVYAPNRLRTPSQSLHIAQSAPVLVLTGSRIKSARPARRCAWWGTLTQPEKVMRSGCRRTLRTDWGVAMIEDRGNGVVVIAVGASDTEAERALALPVETIIAECDAHVARCDLLPQAPPMLRSMAIQSAHASLSSIRRAEDGSFLGLAAGQAYSAPTRTYYRDGYWTLQALLHLDTEAVRGQIDLLATGIQPDGEAPSGVILTGPKQGEEWEKFRTTSDDYRMEHLRRTDWWSDHFDSPLFFILTIGDYVRTTGDETVVARHWQTVKAIFRRYQGFDTAGNGLPVKPRHDRDWADNVYRHGYVAYDLGLWIGALDAIAAFGKKQDAALAEEAAQTAIKARASLDEALLTSQGWYADYGTKQDFLEDHLTLDSLTLLRFDAVSPERARFILEQAAELLETRNNDRQPYGDWGVMCAWPPFKRISDTRAKSAFAYRYHNGSDWPYLSGLYAEQRLKYGLDGWDYPLLRWWQTSLDNGWIGSVEYFSPPFGRGSLLQGWTGMHAAAILEYRQQVEAAIASGATV</sequence>
<organism evidence="2 3">
    <name type="scientific">Allorhizobium taibaishanense</name>
    <dbReference type="NCBI Taxonomy" id="887144"/>
    <lineage>
        <taxon>Bacteria</taxon>
        <taxon>Pseudomonadati</taxon>
        <taxon>Pseudomonadota</taxon>
        <taxon>Alphaproteobacteria</taxon>
        <taxon>Hyphomicrobiales</taxon>
        <taxon>Rhizobiaceae</taxon>
        <taxon>Rhizobium/Agrobacterium group</taxon>
        <taxon>Allorhizobium</taxon>
    </lineage>
</organism>
<dbReference type="Proteomes" id="UP000544107">
    <property type="component" value="Unassembled WGS sequence"/>
</dbReference>
<proteinExistence type="predicted"/>
<dbReference type="GO" id="GO:0004553">
    <property type="term" value="F:hydrolase activity, hydrolyzing O-glycosyl compounds"/>
    <property type="evidence" value="ECO:0007669"/>
    <property type="project" value="InterPro"/>
</dbReference>
<dbReference type="EMBL" id="JACIED010000003">
    <property type="protein sequence ID" value="MBB4008550.1"/>
    <property type="molecule type" value="Genomic_DNA"/>
</dbReference>
<evidence type="ECO:0000313" key="2">
    <source>
        <dbReference type="EMBL" id="MBB4008550.1"/>
    </source>
</evidence>
<dbReference type="InterPro" id="IPR012341">
    <property type="entry name" value="6hp_glycosidase-like_sf"/>
</dbReference>